<sequence length="106" mass="11362">MGAEGGKVCLCWRDCVALRCDWCGAAQHSTAQRHMPPCLCGAEPLYEGPLLTCRGPALSVPRTVVAILCRETPGRRSRQDSLSGGGGRSCQRVHSHCHTASDLTDK</sequence>
<protein>
    <submittedName>
        <fullName evidence="2">Uncharacterized protein</fullName>
    </submittedName>
</protein>
<name>A0A5B7FBR3_PORTR</name>
<organism evidence="2 3">
    <name type="scientific">Portunus trituberculatus</name>
    <name type="common">Swimming crab</name>
    <name type="synonym">Neptunus trituberculatus</name>
    <dbReference type="NCBI Taxonomy" id="210409"/>
    <lineage>
        <taxon>Eukaryota</taxon>
        <taxon>Metazoa</taxon>
        <taxon>Ecdysozoa</taxon>
        <taxon>Arthropoda</taxon>
        <taxon>Crustacea</taxon>
        <taxon>Multicrustacea</taxon>
        <taxon>Malacostraca</taxon>
        <taxon>Eumalacostraca</taxon>
        <taxon>Eucarida</taxon>
        <taxon>Decapoda</taxon>
        <taxon>Pleocyemata</taxon>
        <taxon>Brachyura</taxon>
        <taxon>Eubrachyura</taxon>
        <taxon>Portunoidea</taxon>
        <taxon>Portunidae</taxon>
        <taxon>Portuninae</taxon>
        <taxon>Portunus</taxon>
    </lineage>
</organism>
<evidence type="ECO:0000313" key="3">
    <source>
        <dbReference type="Proteomes" id="UP000324222"/>
    </source>
</evidence>
<dbReference type="EMBL" id="VSRR010005647">
    <property type="protein sequence ID" value="MPC43007.1"/>
    <property type="molecule type" value="Genomic_DNA"/>
</dbReference>
<accession>A0A5B7FBR3</accession>
<comment type="caution">
    <text evidence="2">The sequence shown here is derived from an EMBL/GenBank/DDBJ whole genome shotgun (WGS) entry which is preliminary data.</text>
</comment>
<keyword evidence="3" id="KW-1185">Reference proteome</keyword>
<dbReference type="Proteomes" id="UP000324222">
    <property type="component" value="Unassembled WGS sequence"/>
</dbReference>
<dbReference type="AlphaFoldDB" id="A0A5B7FBR3"/>
<reference evidence="2 3" key="1">
    <citation type="submission" date="2019-05" db="EMBL/GenBank/DDBJ databases">
        <title>Another draft genome of Portunus trituberculatus and its Hox gene families provides insights of decapod evolution.</title>
        <authorList>
            <person name="Jeong J.-H."/>
            <person name="Song I."/>
            <person name="Kim S."/>
            <person name="Choi T."/>
            <person name="Kim D."/>
            <person name="Ryu S."/>
            <person name="Kim W."/>
        </authorList>
    </citation>
    <scope>NUCLEOTIDE SEQUENCE [LARGE SCALE GENOMIC DNA]</scope>
    <source>
        <tissue evidence="2">Muscle</tissue>
    </source>
</reference>
<evidence type="ECO:0000256" key="1">
    <source>
        <dbReference type="SAM" id="MobiDB-lite"/>
    </source>
</evidence>
<feature type="region of interest" description="Disordered" evidence="1">
    <location>
        <begin position="73"/>
        <end position="106"/>
    </location>
</feature>
<proteinExistence type="predicted"/>
<evidence type="ECO:0000313" key="2">
    <source>
        <dbReference type="EMBL" id="MPC43007.1"/>
    </source>
</evidence>
<gene>
    <name evidence="2" type="ORF">E2C01_036642</name>
</gene>